<dbReference type="InterPro" id="IPR017441">
    <property type="entry name" value="Protein_kinase_ATP_BS"/>
</dbReference>
<evidence type="ECO:0000256" key="6">
    <source>
        <dbReference type="RuleBase" id="RU000304"/>
    </source>
</evidence>
<comment type="similarity">
    <text evidence="6">Belongs to the protein kinase superfamily.</text>
</comment>
<dbReference type="AlphaFoldDB" id="A0ABD1AJE0"/>
<dbReference type="SUPFAM" id="SSF56112">
    <property type="entry name" value="Protein kinase-like (PK-like)"/>
    <property type="match status" value="1"/>
</dbReference>
<dbReference type="FunFam" id="1.10.510.10:FF:001225">
    <property type="entry name" value="Protein kinase superfamily protein"/>
    <property type="match status" value="1"/>
</dbReference>
<proteinExistence type="inferred from homology"/>
<protein>
    <submittedName>
        <fullName evidence="9">Mitogen-activated protein kinase kinase kinase 20</fullName>
    </submittedName>
</protein>
<keyword evidence="3 9" id="KW-0418">Kinase</keyword>
<feature type="binding site" evidence="5">
    <location>
        <position position="37"/>
    </location>
    <ligand>
        <name>ATP</name>
        <dbReference type="ChEBI" id="CHEBI:30616"/>
    </ligand>
</feature>
<feature type="domain" description="Protein kinase" evidence="8">
    <location>
        <begin position="6"/>
        <end position="276"/>
    </location>
</feature>
<dbReference type="InterPro" id="IPR008271">
    <property type="entry name" value="Ser/Thr_kinase_AS"/>
</dbReference>
<organism evidence="9 10">
    <name type="scientific">Cardamine amara subsp. amara</name>
    <dbReference type="NCBI Taxonomy" id="228776"/>
    <lineage>
        <taxon>Eukaryota</taxon>
        <taxon>Viridiplantae</taxon>
        <taxon>Streptophyta</taxon>
        <taxon>Embryophyta</taxon>
        <taxon>Tracheophyta</taxon>
        <taxon>Spermatophyta</taxon>
        <taxon>Magnoliopsida</taxon>
        <taxon>eudicotyledons</taxon>
        <taxon>Gunneridae</taxon>
        <taxon>Pentapetalae</taxon>
        <taxon>rosids</taxon>
        <taxon>malvids</taxon>
        <taxon>Brassicales</taxon>
        <taxon>Brassicaceae</taxon>
        <taxon>Cardamineae</taxon>
        <taxon>Cardamine</taxon>
    </lineage>
</organism>
<evidence type="ECO:0000256" key="7">
    <source>
        <dbReference type="SAM" id="Phobius"/>
    </source>
</evidence>
<dbReference type="GO" id="GO:0005524">
    <property type="term" value="F:ATP binding"/>
    <property type="evidence" value="ECO:0007669"/>
    <property type="project" value="UniProtKB-UniRule"/>
</dbReference>
<dbReference type="InterPro" id="IPR000719">
    <property type="entry name" value="Prot_kinase_dom"/>
</dbReference>
<dbReference type="PROSITE" id="PS00107">
    <property type="entry name" value="PROTEIN_KINASE_ATP"/>
    <property type="match status" value="1"/>
</dbReference>
<dbReference type="EMBL" id="JBANAX010000493">
    <property type="protein sequence ID" value="KAL1206898.1"/>
    <property type="molecule type" value="Genomic_DNA"/>
</dbReference>
<name>A0ABD1AJE0_CARAN</name>
<dbReference type="PROSITE" id="PS50011">
    <property type="entry name" value="PROTEIN_KINASE_DOM"/>
    <property type="match status" value="1"/>
</dbReference>
<evidence type="ECO:0000313" key="10">
    <source>
        <dbReference type="Proteomes" id="UP001558713"/>
    </source>
</evidence>
<dbReference type="PANTHER" id="PTHR48011">
    <property type="entry name" value="CCR4-NOT TRANSCRIPTIONAL COMPLEX SUBUNIT CAF120-RELATED"/>
    <property type="match status" value="1"/>
</dbReference>
<evidence type="ECO:0000256" key="5">
    <source>
        <dbReference type="PROSITE-ProRule" id="PRU10141"/>
    </source>
</evidence>
<accession>A0ABD1AJE0</accession>
<dbReference type="PANTHER" id="PTHR48011:SF15">
    <property type="entry name" value="PROTEIN KINASE FAMILY PROTEIN-RELATED"/>
    <property type="match status" value="1"/>
</dbReference>
<dbReference type="Proteomes" id="UP001558713">
    <property type="component" value="Unassembled WGS sequence"/>
</dbReference>
<dbReference type="SMART" id="SM00220">
    <property type="entry name" value="S_TKc"/>
    <property type="match status" value="1"/>
</dbReference>
<evidence type="ECO:0000256" key="1">
    <source>
        <dbReference type="ARBA" id="ARBA00022679"/>
    </source>
</evidence>
<keyword evidence="10" id="KW-1185">Reference proteome</keyword>
<evidence type="ECO:0000256" key="4">
    <source>
        <dbReference type="ARBA" id="ARBA00022840"/>
    </source>
</evidence>
<dbReference type="Gene3D" id="3.30.200.20">
    <property type="entry name" value="Phosphorylase Kinase, domain 1"/>
    <property type="match status" value="1"/>
</dbReference>
<keyword evidence="6" id="KW-0723">Serine/threonine-protein kinase</keyword>
<evidence type="ECO:0000256" key="3">
    <source>
        <dbReference type="ARBA" id="ARBA00022777"/>
    </source>
</evidence>
<reference evidence="9 10" key="1">
    <citation type="submission" date="2024-04" db="EMBL/GenBank/DDBJ databases">
        <title>Genome assembly C_amara_ONT_v2.</title>
        <authorList>
            <person name="Yant L."/>
            <person name="Moore C."/>
            <person name="Slenker M."/>
        </authorList>
    </citation>
    <scope>NUCLEOTIDE SEQUENCE [LARGE SCALE GENOMIC DNA]</scope>
    <source>
        <tissue evidence="9">Leaf</tissue>
    </source>
</reference>
<keyword evidence="1" id="KW-0808">Transferase</keyword>
<dbReference type="InterPro" id="IPR052751">
    <property type="entry name" value="Plant_MAPKKK"/>
</dbReference>
<keyword evidence="4 5" id="KW-0067">ATP-binding</keyword>
<dbReference type="GO" id="GO:0004674">
    <property type="term" value="F:protein serine/threonine kinase activity"/>
    <property type="evidence" value="ECO:0007669"/>
    <property type="project" value="UniProtKB-KW"/>
</dbReference>
<sequence length="376" mass="43350">MVPPELEFVKNLGKGSYGSVSLFKYSKPRTTLYTAVKTCDYKNAESLDKEFQILSKFKGCSRIIQCYENKLIENLDGEGNVEYMMFMEYATGGTLKNFMNRSEDKKLPDPLIREFTSMLLEGLATIHGHGYVHCDLKPENILVFPRCVYKKGAWKSSYQLKISDFGLAKRGGDSDWWHPSRPYAGTTIYMSPESISHGETGKGLDLWSLGCVVLEMYTGKRPWSHKNYDLEDLNKCHAPLIPNDLPCDATRFIMTCFAFETNERRDALTLLDHSFLRGVVKKNREPPVNVKTENPREIALKLEKLAQWPSKVTSFFKRARELKNIKKHPRPSRTNLLPVHLCAFAEPSKKLKFWLIILSFLWVVFIIVVFSLFFFR</sequence>
<evidence type="ECO:0000313" key="9">
    <source>
        <dbReference type="EMBL" id="KAL1206898.1"/>
    </source>
</evidence>
<dbReference type="PROSITE" id="PS00108">
    <property type="entry name" value="PROTEIN_KINASE_ST"/>
    <property type="match status" value="1"/>
</dbReference>
<keyword evidence="7" id="KW-0812">Transmembrane</keyword>
<feature type="transmembrane region" description="Helical" evidence="7">
    <location>
        <begin position="353"/>
        <end position="375"/>
    </location>
</feature>
<keyword evidence="7" id="KW-0472">Membrane</keyword>
<dbReference type="Pfam" id="PF00069">
    <property type="entry name" value="Pkinase"/>
    <property type="match status" value="1"/>
</dbReference>
<keyword evidence="2 5" id="KW-0547">Nucleotide-binding</keyword>
<dbReference type="InterPro" id="IPR011009">
    <property type="entry name" value="Kinase-like_dom_sf"/>
</dbReference>
<dbReference type="Gene3D" id="1.10.510.10">
    <property type="entry name" value="Transferase(Phosphotransferase) domain 1"/>
    <property type="match status" value="1"/>
</dbReference>
<gene>
    <name evidence="9" type="ORF">V5N11_001912</name>
</gene>
<evidence type="ECO:0000259" key="8">
    <source>
        <dbReference type="PROSITE" id="PS50011"/>
    </source>
</evidence>
<comment type="caution">
    <text evidence="9">The sequence shown here is derived from an EMBL/GenBank/DDBJ whole genome shotgun (WGS) entry which is preliminary data.</text>
</comment>
<keyword evidence="7" id="KW-1133">Transmembrane helix</keyword>
<evidence type="ECO:0000256" key="2">
    <source>
        <dbReference type="ARBA" id="ARBA00022741"/>
    </source>
</evidence>